<gene>
    <name evidence="2" type="primary">LOC34618421</name>
</gene>
<dbReference type="Gene3D" id="3.30.428.10">
    <property type="entry name" value="HIT-like"/>
    <property type="match status" value="1"/>
</dbReference>
<sequence>MLRSHGAGPPGAAKDAMNTPVLLGFRFAAVFFAYPNTFPSCTSRGADMPDAFLANSHDIAAQRATVNESPLPQFRSRASSLLPPSSLASASYHHSAALQRYFTNRYHKKICPKCTRPNILPSPVCVFCRKELTDLDIHPIGRDALRDLVVSRQVNHDQTATLLSKAEKRQKAEGGNREEGRVWKSGRVVPLQRALGDLPRPLGVTASFEECPSQGFTELFRSFHFVILTYPFPSSFIHLIAAPKASIYDIRQLRRAHLPLLLSMREKVAALARSLLDIAVLPASGSLPKPNTAHRGCSPGAGKAPVACVASGDSKKGETMERELIGSDRRRAELHQSIILGFNYPAEYGQLCLHALVPPFYEQGIFQPPFFYPFNKVTKDLETSRSVQVVAPHTLLSMQEDPVLETVKQRDAMARQLLGVATHAEADILHRNLKSSCMTLSSRVHLLALRPCTAPTICSQGATNSCGCYSENASEKADKTKQANDYWNATEPHCTLTCFSSVCLGCRIHAAPQVVRFDSAIARGDLGRAMQYNKYGCRHYN</sequence>
<dbReference type="RefSeq" id="XP_022592597.2">
    <property type="nucleotide sequence ID" value="XM_022731750.2"/>
</dbReference>
<organism evidence="1 2">
    <name type="scientific">Cyclospora cayetanensis</name>
    <dbReference type="NCBI Taxonomy" id="88456"/>
    <lineage>
        <taxon>Eukaryota</taxon>
        <taxon>Sar</taxon>
        <taxon>Alveolata</taxon>
        <taxon>Apicomplexa</taxon>
        <taxon>Conoidasida</taxon>
        <taxon>Coccidia</taxon>
        <taxon>Eucoccidiorida</taxon>
        <taxon>Eimeriorina</taxon>
        <taxon>Eimeriidae</taxon>
        <taxon>Cyclospora</taxon>
    </lineage>
</organism>
<dbReference type="Proteomes" id="UP000515125">
    <property type="component" value="Unplaced"/>
</dbReference>
<reference evidence="2" key="1">
    <citation type="submission" date="2025-08" db="UniProtKB">
        <authorList>
            <consortium name="RefSeq"/>
        </authorList>
    </citation>
    <scope>IDENTIFICATION</scope>
</reference>
<dbReference type="SUPFAM" id="SSF54197">
    <property type="entry name" value="HIT-like"/>
    <property type="match status" value="1"/>
</dbReference>
<protein>
    <submittedName>
        <fullName evidence="2">Uncharacterized protein LOC34618421</fullName>
    </submittedName>
</protein>
<accession>A0A6P5WE01</accession>
<dbReference type="Pfam" id="PF11969">
    <property type="entry name" value="DcpS_C"/>
    <property type="match status" value="1"/>
</dbReference>
<evidence type="ECO:0000313" key="2">
    <source>
        <dbReference type="RefSeq" id="XP_022592597.2"/>
    </source>
</evidence>
<keyword evidence="1" id="KW-1185">Reference proteome</keyword>
<dbReference type="GeneID" id="34618421"/>
<dbReference type="InterPro" id="IPR036265">
    <property type="entry name" value="HIT-like_sf"/>
</dbReference>
<name>A0A6P5WE01_9EIME</name>
<dbReference type="AlphaFoldDB" id="A0A6P5WE01"/>
<proteinExistence type="predicted"/>
<evidence type="ECO:0000313" key="1">
    <source>
        <dbReference type="Proteomes" id="UP000515125"/>
    </source>
</evidence>
<dbReference type="OrthoDB" id="365006at2759"/>